<keyword evidence="7" id="KW-0812">Transmembrane</keyword>
<dbReference type="AlphaFoldDB" id="A0A3D2SF61"/>
<dbReference type="SUPFAM" id="SSF55874">
    <property type="entry name" value="ATPase domain of HSP90 chaperone/DNA topoisomerase II/histidine kinase"/>
    <property type="match status" value="1"/>
</dbReference>
<protein>
    <recommendedName>
        <fullName evidence="2">histidine kinase</fullName>
        <ecNumber evidence="2">2.7.13.3</ecNumber>
    </recommendedName>
</protein>
<keyword evidence="5" id="KW-0902">Two-component regulatory system</keyword>
<feature type="transmembrane region" description="Helical" evidence="7">
    <location>
        <begin position="260"/>
        <end position="284"/>
    </location>
</feature>
<feature type="signal peptide" evidence="8">
    <location>
        <begin position="1"/>
        <end position="22"/>
    </location>
</feature>
<keyword evidence="7" id="KW-1133">Transmembrane helix</keyword>
<feature type="domain" description="Histidine kinase" evidence="9">
    <location>
        <begin position="313"/>
        <end position="502"/>
    </location>
</feature>
<dbReference type="Pfam" id="PF02518">
    <property type="entry name" value="HATPase_c"/>
    <property type="match status" value="1"/>
</dbReference>
<keyword evidence="4 10" id="KW-0418">Kinase</keyword>
<dbReference type="InterPro" id="IPR005467">
    <property type="entry name" value="His_kinase_dom"/>
</dbReference>
<dbReference type="InterPro" id="IPR036890">
    <property type="entry name" value="HATPase_C_sf"/>
</dbReference>
<keyword evidence="8" id="KW-0732">Signal</keyword>
<keyword evidence="7" id="KW-0472">Membrane</keyword>
<dbReference type="Gene3D" id="3.30.565.10">
    <property type="entry name" value="Histidine kinase-like ATPase, C-terminal domain"/>
    <property type="match status" value="1"/>
</dbReference>
<organism evidence="10 11">
    <name type="scientific">Bacteroides graminisolvens</name>
    <dbReference type="NCBI Taxonomy" id="477666"/>
    <lineage>
        <taxon>Bacteria</taxon>
        <taxon>Pseudomonadati</taxon>
        <taxon>Bacteroidota</taxon>
        <taxon>Bacteroidia</taxon>
        <taxon>Bacteroidales</taxon>
        <taxon>Bacteroidaceae</taxon>
        <taxon>Bacteroides</taxon>
    </lineage>
</organism>
<dbReference type="GO" id="GO:0000160">
    <property type="term" value="P:phosphorelay signal transduction system"/>
    <property type="evidence" value="ECO:0007669"/>
    <property type="project" value="UniProtKB-KW"/>
</dbReference>
<evidence type="ECO:0000256" key="1">
    <source>
        <dbReference type="ARBA" id="ARBA00000085"/>
    </source>
</evidence>
<dbReference type="SMART" id="SM00387">
    <property type="entry name" value="HATPase_c"/>
    <property type="match status" value="1"/>
</dbReference>
<keyword evidence="3" id="KW-0808">Transferase</keyword>
<dbReference type="EMBL" id="DPVG01000071">
    <property type="protein sequence ID" value="HCK23536.1"/>
    <property type="molecule type" value="Genomic_DNA"/>
</dbReference>
<dbReference type="Proteomes" id="UP000263098">
    <property type="component" value="Unassembled WGS sequence"/>
</dbReference>
<evidence type="ECO:0000259" key="9">
    <source>
        <dbReference type="PROSITE" id="PS50109"/>
    </source>
</evidence>
<dbReference type="EC" id="2.7.13.3" evidence="2"/>
<evidence type="ECO:0000256" key="4">
    <source>
        <dbReference type="ARBA" id="ARBA00022777"/>
    </source>
</evidence>
<gene>
    <name evidence="10" type="ORF">DHW31_01910</name>
</gene>
<evidence type="ECO:0000256" key="7">
    <source>
        <dbReference type="SAM" id="Phobius"/>
    </source>
</evidence>
<evidence type="ECO:0000313" key="10">
    <source>
        <dbReference type="EMBL" id="HCK23536.1"/>
    </source>
</evidence>
<sequence length="502" mass="57466">MRKFTLILSLILCLGIIDSVQAANSGQSYMQQAQSCLSRKEYTQARYLFLQAYNAYIKEGNTASAIKCGVQTTSLYYRENYYKEAFNLCTSMEQEVTKHEQKTGKYMPELRFYINKERLHMYVSLKRAPQALELLNKIEQLSNNVQNDSIKEDFMYTKANYYYAFGIYAQGDIYFSKLISEYKVQKKNEKAEALYKQLIVLAQKTNNATLVARTYEKLIAWTDSVKAASAQDELSVLKRKYDESQRTIKEKENSLSNKQYMIVGLSVVIAIIIGLLIACGVILLRYMVNNRKQKRIITLANENNEMKTKFIQNISAQMEPTLGRMNSSQPEVKALKDFGEHIKELANLENALSDLYETKNININTFCEEIMLRIKDQVQTEVSCVVNAPKLTIKVNPEQLERLLLHLLRNAANYTPEGGKIMLDFKKRGAHTHQFIVTDTGCGIPEEKQENLFKPFSEIRDFTEGDGMGLPICSLIAIKMNGNLSLDATYHKGSRFILELHA</sequence>
<evidence type="ECO:0000256" key="2">
    <source>
        <dbReference type="ARBA" id="ARBA00012438"/>
    </source>
</evidence>
<dbReference type="InterPro" id="IPR004358">
    <property type="entry name" value="Sig_transdc_His_kin-like_C"/>
</dbReference>
<feature type="chain" id="PRO_5017804299" description="histidine kinase" evidence="8">
    <location>
        <begin position="23"/>
        <end position="502"/>
    </location>
</feature>
<dbReference type="PRINTS" id="PR00344">
    <property type="entry name" value="BCTRLSENSOR"/>
</dbReference>
<evidence type="ECO:0000256" key="3">
    <source>
        <dbReference type="ARBA" id="ARBA00022679"/>
    </source>
</evidence>
<keyword evidence="6" id="KW-0175">Coiled coil</keyword>
<evidence type="ECO:0000256" key="5">
    <source>
        <dbReference type="ARBA" id="ARBA00023012"/>
    </source>
</evidence>
<dbReference type="PANTHER" id="PTHR43711">
    <property type="entry name" value="TWO-COMPONENT HISTIDINE KINASE"/>
    <property type="match status" value="1"/>
</dbReference>
<evidence type="ECO:0000256" key="8">
    <source>
        <dbReference type="SAM" id="SignalP"/>
    </source>
</evidence>
<reference evidence="10 11" key="1">
    <citation type="journal article" date="2018" name="Nat. Biotechnol.">
        <title>A standardized bacterial taxonomy based on genome phylogeny substantially revises the tree of life.</title>
        <authorList>
            <person name="Parks D.H."/>
            <person name="Chuvochina M."/>
            <person name="Waite D.W."/>
            <person name="Rinke C."/>
            <person name="Skarshewski A."/>
            <person name="Chaumeil P.A."/>
            <person name="Hugenholtz P."/>
        </authorList>
    </citation>
    <scope>NUCLEOTIDE SEQUENCE [LARGE SCALE GENOMIC DNA]</scope>
    <source>
        <strain evidence="10">UBA9667</strain>
    </source>
</reference>
<proteinExistence type="predicted"/>
<dbReference type="InterPro" id="IPR050736">
    <property type="entry name" value="Sensor_HK_Regulatory"/>
</dbReference>
<feature type="coiled-coil region" evidence="6">
    <location>
        <begin position="227"/>
        <end position="254"/>
    </location>
</feature>
<dbReference type="InterPro" id="IPR003594">
    <property type="entry name" value="HATPase_dom"/>
</dbReference>
<comment type="caution">
    <text evidence="10">The sequence shown here is derived from an EMBL/GenBank/DDBJ whole genome shotgun (WGS) entry which is preliminary data.</text>
</comment>
<dbReference type="PANTHER" id="PTHR43711:SF1">
    <property type="entry name" value="HISTIDINE KINASE 1"/>
    <property type="match status" value="1"/>
</dbReference>
<evidence type="ECO:0000313" key="11">
    <source>
        <dbReference type="Proteomes" id="UP000263098"/>
    </source>
</evidence>
<accession>A0A3D2SF61</accession>
<name>A0A3D2SF61_9BACE</name>
<dbReference type="PROSITE" id="PS50109">
    <property type="entry name" value="HIS_KIN"/>
    <property type="match status" value="1"/>
</dbReference>
<evidence type="ECO:0000256" key="6">
    <source>
        <dbReference type="SAM" id="Coils"/>
    </source>
</evidence>
<comment type="catalytic activity">
    <reaction evidence="1">
        <text>ATP + protein L-histidine = ADP + protein N-phospho-L-histidine.</text>
        <dbReference type="EC" id="2.7.13.3"/>
    </reaction>
</comment>
<dbReference type="GO" id="GO:0004673">
    <property type="term" value="F:protein histidine kinase activity"/>
    <property type="evidence" value="ECO:0007669"/>
    <property type="project" value="UniProtKB-EC"/>
</dbReference>